<reference evidence="1 2" key="1">
    <citation type="submission" date="2015-09" db="EMBL/GenBank/DDBJ databases">
        <title>Draft genome of the parasitic nematode Teladorsagia circumcincta isolate WARC Sus (inbred).</title>
        <authorList>
            <person name="Mitreva M."/>
        </authorList>
    </citation>
    <scope>NUCLEOTIDE SEQUENCE [LARGE SCALE GENOMIC DNA]</scope>
    <source>
        <strain evidence="1 2">S</strain>
    </source>
</reference>
<protein>
    <submittedName>
        <fullName evidence="1">Uncharacterized protein</fullName>
    </submittedName>
</protein>
<dbReference type="AlphaFoldDB" id="A0A2G9UEN3"/>
<dbReference type="EMBL" id="KZ347010">
    <property type="protein sequence ID" value="PIO68623.1"/>
    <property type="molecule type" value="Genomic_DNA"/>
</dbReference>
<dbReference type="OrthoDB" id="5828870at2759"/>
<keyword evidence="2" id="KW-1185">Reference proteome</keyword>
<gene>
    <name evidence="1" type="ORF">TELCIR_09581</name>
</gene>
<name>A0A2G9UEN3_TELCI</name>
<dbReference type="Proteomes" id="UP000230423">
    <property type="component" value="Unassembled WGS sequence"/>
</dbReference>
<accession>A0A2G9UEN3</accession>
<evidence type="ECO:0000313" key="2">
    <source>
        <dbReference type="Proteomes" id="UP000230423"/>
    </source>
</evidence>
<evidence type="ECO:0000313" key="1">
    <source>
        <dbReference type="EMBL" id="PIO68623.1"/>
    </source>
</evidence>
<proteinExistence type="predicted"/>
<sequence length="100" mass="11504">MRTLAGVSLRKSSTKTWAKYQQRCQLCFQPKRHFPEADSIMGIEMAAYSVHCIANPLIAVIRDRRLESTLAHILMRNKRHTPDQELIVALMRDPPPPYST</sequence>
<organism evidence="1 2">
    <name type="scientific">Teladorsagia circumcincta</name>
    <name type="common">Brown stomach worm</name>
    <name type="synonym">Ostertagia circumcincta</name>
    <dbReference type="NCBI Taxonomy" id="45464"/>
    <lineage>
        <taxon>Eukaryota</taxon>
        <taxon>Metazoa</taxon>
        <taxon>Ecdysozoa</taxon>
        <taxon>Nematoda</taxon>
        <taxon>Chromadorea</taxon>
        <taxon>Rhabditida</taxon>
        <taxon>Rhabditina</taxon>
        <taxon>Rhabditomorpha</taxon>
        <taxon>Strongyloidea</taxon>
        <taxon>Trichostrongylidae</taxon>
        <taxon>Teladorsagia</taxon>
    </lineage>
</organism>